<evidence type="ECO:0000256" key="8">
    <source>
        <dbReference type="ARBA" id="ARBA00023326"/>
    </source>
</evidence>
<dbReference type="AlphaFoldDB" id="A0A1G4JZE4"/>
<dbReference type="OrthoDB" id="6020543at2759"/>
<dbReference type="PROSITE" id="PS51910">
    <property type="entry name" value="GH18_2"/>
    <property type="match status" value="1"/>
</dbReference>
<keyword evidence="4 9" id="KW-0378">Hydrolase</keyword>
<keyword evidence="5" id="KW-0146">Chitin degradation</keyword>
<feature type="region of interest" description="Disordered" evidence="11">
    <location>
        <begin position="312"/>
        <end position="359"/>
    </location>
</feature>
<protein>
    <recommendedName>
        <fullName evidence="2">chitinase</fullName>
        <ecNumber evidence="2">3.2.1.14</ecNumber>
    </recommendedName>
</protein>
<dbReference type="PANTHER" id="PTHR45708">
    <property type="entry name" value="ENDOCHITINASE"/>
    <property type="match status" value="1"/>
</dbReference>
<keyword evidence="3" id="KW-0147">Chitin-binding</keyword>
<dbReference type="Gene3D" id="3.20.20.80">
    <property type="entry name" value="Glycosidases"/>
    <property type="match status" value="1"/>
</dbReference>
<evidence type="ECO:0000256" key="3">
    <source>
        <dbReference type="ARBA" id="ARBA00022669"/>
    </source>
</evidence>
<evidence type="ECO:0000256" key="11">
    <source>
        <dbReference type="SAM" id="MobiDB-lite"/>
    </source>
</evidence>
<keyword evidence="8" id="KW-0624">Polysaccharide degradation</keyword>
<comment type="catalytic activity">
    <reaction evidence="1">
        <text>Random endo-hydrolysis of N-acetyl-beta-D-glucosaminide (1-&gt;4)-beta-linkages in chitin and chitodextrins.</text>
        <dbReference type="EC" id="3.2.1.14"/>
    </reaction>
</comment>
<dbReference type="InterPro" id="IPR050542">
    <property type="entry name" value="Glycosyl_Hydrlase18_Chitinase"/>
</dbReference>
<dbReference type="InterPro" id="IPR017853">
    <property type="entry name" value="GH"/>
</dbReference>
<dbReference type="SUPFAM" id="SSF51445">
    <property type="entry name" value="(Trans)glycosidases"/>
    <property type="match status" value="1"/>
</dbReference>
<evidence type="ECO:0000256" key="9">
    <source>
        <dbReference type="RuleBase" id="RU000489"/>
    </source>
</evidence>
<evidence type="ECO:0000256" key="10">
    <source>
        <dbReference type="RuleBase" id="RU004453"/>
    </source>
</evidence>
<comment type="similarity">
    <text evidence="10">Belongs to the glycosyl hydrolase 18 family.</text>
</comment>
<dbReference type="GO" id="GO:0005576">
    <property type="term" value="C:extracellular region"/>
    <property type="evidence" value="ECO:0007669"/>
    <property type="project" value="TreeGrafter"/>
</dbReference>
<accession>A0A1G4JZE4</accession>
<dbReference type="InterPro" id="IPR045321">
    <property type="entry name" value="Cts1-like"/>
</dbReference>
<organism evidence="14 15">
    <name type="scientific">Lachancea meyersii CBS 8951</name>
    <dbReference type="NCBI Taxonomy" id="1266667"/>
    <lineage>
        <taxon>Eukaryota</taxon>
        <taxon>Fungi</taxon>
        <taxon>Dikarya</taxon>
        <taxon>Ascomycota</taxon>
        <taxon>Saccharomycotina</taxon>
        <taxon>Saccharomycetes</taxon>
        <taxon>Saccharomycetales</taxon>
        <taxon>Saccharomycetaceae</taxon>
        <taxon>Lachancea</taxon>
    </lineage>
</organism>
<evidence type="ECO:0000313" key="15">
    <source>
        <dbReference type="Proteomes" id="UP000191144"/>
    </source>
</evidence>
<evidence type="ECO:0000256" key="7">
    <source>
        <dbReference type="ARBA" id="ARBA00023295"/>
    </source>
</evidence>
<evidence type="ECO:0000259" key="13">
    <source>
        <dbReference type="PROSITE" id="PS51910"/>
    </source>
</evidence>
<feature type="domain" description="GH18" evidence="13">
    <location>
        <begin position="26"/>
        <end position="309"/>
    </location>
</feature>
<keyword evidence="15" id="KW-1185">Reference proteome</keyword>
<dbReference type="PROSITE" id="PS01095">
    <property type="entry name" value="GH18_1"/>
    <property type="match status" value="1"/>
</dbReference>
<evidence type="ECO:0000256" key="2">
    <source>
        <dbReference type="ARBA" id="ARBA00012729"/>
    </source>
</evidence>
<gene>
    <name evidence="14" type="ORF">LAME_0F16820G</name>
</gene>
<feature type="signal peptide" evidence="12">
    <location>
        <begin position="1"/>
        <end position="19"/>
    </location>
</feature>
<dbReference type="InterPro" id="IPR001579">
    <property type="entry name" value="Glyco_hydro_18_chit_AS"/>
</dbReference>
<feature type="compositionally biased region" description="Low complexity" evidence="11">
    <location>
        <begin position="328"/>
        <end position="358"/>
    </location>
</feature>
<dbReference type="GO" id="GO:0008843">
    <property type="term" value="F:endochitinase activity"/>
    <property type="evidence" value="ECO:0007669"/>
    <property type="project" value="UniProtKB-EC"/>
</dbReference>
<evidence type="ECO:0000256" key="6">
    <source>
        <dbReference type="ARBA" id="ARBA00023277"/>
    </source>
</evidence>
<evidence type="ECO:0000313" key="14">
    <source>
        <dbReference type="EMBL" id="SCU96609.1"/>
    </source>
</evidence>
<feature type="chain" id="PRO_5009236295" description="chitinase" evidence="12">
    <location>
        <begin position="20"/>
        <end position="384"/>
    </location>
</feature>
<reference evidence="15" key="1">
    <citation type="submission" date="2016-03" db="EMBL/GenBank/DDBJ databases">
        <authorList>
            <person name="Devillers Hugo."/>
        </authorList>
    </citation>
    <scope>NUCLEOTIDE SEQUENCE [LARGE SCALE GENOMIC DNA]</scope>
</reference>
<dbReference type="PANTHER" id="PTHR45708:SF49">
    <property type="entry name" value="ENDOCHITINASE"/>
    <property type="match status" value="1"/>
</dbReference>
<evidence type="ECO:0000256" key="1">
    <source>
        <dbReference type="ARBA" id="ARBA00000822"/>
    </source>
</evidence>
<dbReference type="CDD" id="cd02877">
    <property type="entry name" value="GH18_hevamine_XipI_class_III"/>
    <property type="match status" value="1"/>
</dbReference>
<dbReference type="GO" id="GO:0000272">
    <property type="term" value="P:polysaccharide catabolic process"/>
    <property type="evidence" value="ECO:0007669"/>
    <property type="project" value="UniProtKB-KW"/>
</dbReference>
<dbReference type="GO" id="GO:0006032">
    <property type="term" value="P:chitin catabolic process"/>
    <property type="evidence" value="ECO:0007669"/>
    <property type="project" value="UniProtKB-KW"/>
</dbReference>
<name>A0A1G4JZE4_9SACH</name>
<keyword evidence="6" id="KW-0119">Carbohydrate metabolism</keyword>
<evidence type="ECO:0000256" key="4">
    <source>
        <dbReference type="ARBA" id="ARBA00022801"/>
    </source>
</evidence>
<evidence type="ECO:0000256" key="12">
    <source>
        <dbReference type="SAM" id="SignalP"/>
    </source>
</evidence>
<proteinExistence type="inferred from homology"/>
<dbReference type="EMBL" id="LT598477">
    <property type="protein sequence ID" value="SCU96609.1"/>
    <property type="molecule type" value="Genomic_DNA"/>
</dbReference>
<dbReference type="EC" id="3.2.1.14" evidence="2"/>
<keyword evidence="12" id="KW-0732">Signal</keyword>
<dbReference type="GO" id="GO:0008061">
    <property type="term" value="F:chitin binding"/>
    <property type="evidence" value="ECO:0007669"/>
    <property type="project" value="UniProtKB-KW"/>
</dbReference>
<keyword evidence="7 9" id="KW-0326">Glycosidase</keyword>
<dbReference type="InterPro" id="IPR001223">
    <property type="entry name" value="Glyco_hydro18_cat"/>
</dbReference>
<sequence length="384" mass="41518">MKYCSVAFFIFFSVALVVGFDANSKSNVAAYWGQASAGYQQTLGSYCESPDVDVVLLSFLHSFPENLNLHFTPACSTSYDSGLLRCEQIANDIKKCQSLGKKVLLSMGGSSGSYGFRDDSQATEFATTLWNTFAGGSSSERPFNDAVIDGFDFDIENRNPTGYTALAKKLREYFSSANKQYYLSAAPQCFYPDASVGDLLDNVELDFVFIQFYNNACNVGAQFNWDVWVKQATSTPNSKAKLFLGLAGSPSAAASGYVSDLEKVRSTVNNISRGADFGGIMLWDASQGFANQVEGKSYVAQMKEILNTVQVTENDTQDTDRQEPNVESGTVTSTTSSTAARSASSSSVVTTTSKSGASRVLTSEGATTLNFLVGALRYTRRALF</sequence>
<evidence type="ECO:0000256" key="5">
    <source>
        <dbReference type="ARBA" id="ARBA00023024"/>
    </source>
</evidence>
<dbReference type="Pfam" id="PF00704">
    <property type="entry name" value="Glyco_hydro_18"/>
    <property type="match status" value="1"/>
</dbReference>
<dbReference type="Proteomes" id="UP000191144">
    <property type="component" value="Chromosome F"/>
</dbReference>